<keyword evidence="4 6" id="KW-1133">Transmembrane helix</keyword>
<protein>
    <submittedName>
        <fullName evidence="9">Competence protein ComEC</fullName>
    </submittedName>
</protein>
<evidence type="ECO:0000256" key="4">
    <source>
        <dbReference type="ARBA" id="ARBA00022989"/>
    </source>
</evidence>
<feature type="transmembrane region" description="Helical" evidence="6">
    <location>
        <begin position="555"/>
        <end position="575"/>
    </location>
</feature>
<feature type="transmembrane region" description="Helical" evidence="6">
    <location>
        <begin position="100"/>
        <end position="121"/>
    </location>
</feature>
<name>A0A368YX44_9RHOB</name>
<dbReference type="AlphaFoldDB" id="A0A368YX44"/>
<dbReference type="RefSeq" id="WP_114348952.1">
    <property type="nucleotide sequence ID" value="NZ_QPJL01000007.1"/>
</dbReference>
<dbReference type="InterPro" id="IPR004477">
    <property type="entry name" value="ComEC_N"/>
</dbReference>
<proteinExistence type="predicted"/>
<feature type="transmembrane region" description="Helical" evidence="6">
    <location>
        <begin position="37"/>
        <end position="55"/>
    </location>
</feature>
<gene>
    <name evidence="9" type="ORF">DFP89_10784</name>
</gene>
<dbReference type="PANTHER" id="PTHR30619">
    <property type="entry name" value="DNA INTERNALIZATION/COMPETENCE PROTEIN COMEC/REC2"/>
    <property type="match status" value="1"/>
</dbReference>
<evidence type="ECO:0000313" key="9">
    <source>
        <dbReference type="EMBL" id="RCW84780.1"/>
    </source>
</evidence>
<evidence type="ECO:0000259" key="8">
    <source>
        <dbReference type="Pfam" id="PF13567"/>
    </source>
</evidence>
<evidence type="ECO:0000259" key="7">
    <source>
        <dbReference type="Pfam" id="PF03772"/>
    </source>
</evidence>
<evidence type="ECO:0000256" key="1">
    <source>
        <dbReference type="ARBA" id="ARBA00004651"/>
    </source>
</evidence>
<dbReference type="GO" id="GO:0005886">
    <property type="term" value="C:plasma membrane"/>
    <property type="evidence" value="ECO:0007669"/>
    <property type="project" value="UniProtKB-SubCell"/>
</dbReference>
<dbReference type="NCBIfam" id="TIGR00360">
    <property type="entry name" value="ComEC_N-term"/>
    <property type="match status" value="1"/>
</dbReference>
<keyword evidence="10" id="KW-1185">Reference proteome</keyword>
<dbReference type="PANTHER" id="PTHR30619:SF1">
    <property type="entry name" value="RECOMBINATION PROTEIN 2"/>
    <property type="match status" value="1"/>
</dbReference>
<evidence type="ECO:0000313" key="10">
    <source>
        <dbReference type="Proteomes" id="UP000253345"/>
    </source>
</evidence>
<dbReference type="Proteomes" id="UP000253345">
    <property type="component" value="Unassembled WGS sequence"/>
</dbReference>
<evidence type="ECO:0000256" key="5">
    <source>
        <dbReference type="ARBA" id="ARBA00023136"/>
    </source>
</evidence>
<feature type="transmembrane region" description="Helical" evidence="6">
    <location>
        <begin position="331"/>
        <end position="346"/>
    </location>
</feature>
<comment type="subcellular location">
    <subcellularLocation>
        <location evidence="1">Cell membrane</location>
        <topology evidence="1">Multi-pass membrane protein</topology>
    </subcellularLocation>
</comment>
<evidence type="ECO:0000256" key="2">
    <source>
        <dbReference type="ARBA" id="ARBA00022475"/>
    </source>
</evidence>
<dbReference type="OrthoDB" id="9790149at2"/>
<organism evidence="9 10">
    <name type="scientific">Paracoccus lutimaris</name>
    <dbReference type="NCBI Taxonomy" id="1490030"/>
    <lineage>
        <taxon>Bacteria</taxon>
        <taxon>Pseudomonadati</taxon>
        <taxon>Pseudomonadota</taxon>
        <taxon>Alphaproteobacteria</taxon>
        <taxon>Rhodobacterales</taxon>
        <taxon>Paracoccaceae</taxon>
        <taxon>Paracoccus</taxon>
    </lineage>
</organism>
<dbReference type="InterPro" id="IPR025405">
    <property type="entry name" value="DUF4131"/>
</dbReference>
<feature type="transmembrane region" description="Helical" evidence="6">
    <location>
        <begin position="288"/>
        <end position="310"/>
    </location>
</feature>
<feature type="transmembrane region" description="Helical" evidence="6">
    <location>
        <begin position="376"/>
        <end position="393"/>
    </location>
</feature>
<sequence>MQTVVSASPASLPVWSSPRRRAATAVQRAPVAVRAGILPWVPFWLALGIGGWFSFSNEPGSGFYAVLAAIGAGCALAIWLAGRRAAFGLLGWVAADRIRLAMLAILLVVIGAGLAGARAHVIAAPVLDFRYYGPVEGRVVAIDRSARDRMRLVLDQLRLRDLSSSRTPERVRISLLVGTSLPVAGQRVMLTAHLSPPPGPSEPGGFDFRRMAWFEGLGAVGYTRTPVLAVAPPERGGIYALHRLRMSLAERVRQQIGGQAGAVAAALMTGDRSGIEEATNEVMRASNLYHIISISGLHMSMLAGFVYTALRLASVAVQGLGAFPRWPMHKLAAGGALMASAAYLWLSGGGVATERAFIMVAVMLIAIIADRRAISLRTVAIAAVAILAINPEALTSPGFQMSFAATVALILVQRPWLQVQSHLPWWLRPLLLLLVSSLVASMATSPIAAAHFGRMTQYGLLANMLVVPVIGMLVMPGAVIAALLAPFGLAGPALWVVGLGTRWMLGIAEWIASLSGAVFELSAAPWAVLPLAGAGAMLLLLAPVQQLLAPQNLTLLRRAAGAALLMLAALTWWGAERPLMLVAADGDAVGILTDAGRVPSRPRGGSFAVADWLDADGDPADQATAAARPLWRGEAAVRTAYVTSGDRQLAVHHLNGRTGLAAMAQVCTQGAIVISDQRKMSPSPSAAGCVLLDANTLRQTGAVALTAEQAEFRLVTTDHPDKGRFWNPAAGGLSMAAGQYQLQSIDGIE</sequence>
<accession>A0A368YX44</accession>
<feature type="transmembrane region" description="Helical" evidence="6">
    <location>
        <begin position="523"/>
        <end position="543"/>
    </location>
</feature>
<reference evidence="9 10" key="1">
    <citation type="submission" date="2018-07" db="EMBL/GenBank/DDBJ databases">
        <title>Genomic Encyclopedia of Type Strains, Phase III (KMG-III): the genomes of soil and plant-associated and newly described type strains.</title>
        <authorList>
            <person name="Whitman W."/>
        </authorList>
    </citation>
    <scope>NUCLEOTIDE SEQUENCE [LARGE SCALE GENOMIC DNA]</scope>
    <source>
        <strain evidence="9 10">CECT 8525</strain>
    </source>
</reference>
<evidence type="ECO:0000256" key="3">
    <source>
        <dbReference type="ARBA" id="ARBA00022692"/>
    </source>
</evidence>
<feature type="transmembrane region" description="Helical" evidence="6">
    <location>
        <begin position="429"/>
        <end position="452"/>
    </location>
</feature>
<dbReference type="EMBL" id="QPJL01000007">
    <property type="protein sequence ID" value="RCW84780.1"/>
    <property type="molecule type" value="Genomic_DNA"/>
</dbReference>
<keyword evidence="3 6" id="KW-0812">Transmembrane</keyword>
<dbReference type="Pfam" id="PF03772">
    <property type="entry name" value="Competence"/>
    <property type="match status" value="1"/>
</dbReference>
<keyword evidence="2" id="KW-1003">Cell membrane</keyword>
<keyword evidence="5 6" id="KW-0472">Membrane</keyword>
<comment type="caution">
    <text evidence="9">The sequence shown here is derived from an EMBL/GenBank/DDBJ whole genome shotgun (WGS) entry which is preliminary data.</text>
</comment>
<feature type="transmembrane region" description="Helical" evidence="6">
    <location>
        <begin position="458"/>
        <end position="485"/>
    </location>
</feature>
<feature type="domain" description="DUF4131" evidence="8">
    <location>
        <begin position="69"/>
        <end position="226"/>
    </location>
</feature>
<evidence type="ECO:0000256" key="6">
    <source>
        <dbReference type="SAM" id="Phobius"/>
    </source>
</evidence>
<dbReference type="Pfam" id="PF13567">
    <property type="entry name" value="DUF4131"/>
    <property type="match status" value="1"/>
</dbReference>
<dbReference type="InterPro" id="IPR052159">
    <property type="entry name" value="Competence_DNA_uptake"/>
</dbReference>
<feature type="transmembrane region" description="Helical" evidence="6">
    <location>
        <begin position="61"/>
        <end position="80"/>
    </location>
</feature>
<feature type="domain" description="ComEC/Rec2-related protein" evidence="7">
    <location>
        <begin position="267"/>
        <end position="542"/>
    </location>
</feature>